<keyword evidence="4" id="KW-0560">Oxidoreductase</keyword>
<reference evidence="6 7" key="1">
    <citation type="submission" date="2018-08" db="EMBL/GenBank/DDBJ databases">
        <title>Genome and evolution of the arbuscular mycorrhizal fungus Diversispora epigaea (formerly Glomus versiforme) and its bacterial endosymbionts.</title>
        <authorList>
            <person name="Sun X."/>
            <person name="Fei Z."/>
            <person name="Harrison M."/>
        </authorList>
    </citation>
    <scope>NUCLEOTIDE SEQUENCE [LARGE SCALE GENOMIC DNA]</scope>
    <source>
        <strain evidence="6 7">IT104</strain>
    </source>
</reference>
<dbReference type="GO" id="GO:0005506">
    <property type="term" value="F:iron ion binding"/>
    <property type="evidence" value="ECO:0007669"/>
    <property type="project" value="InterPro"/>
</dbReference>
<keyword evidence="5" id="KW-0472">Membrane</keyword>
<comment type="similarity">
    <text evidence="4">Belongs to the cytochrome P450 family.</text>
</comment>
<evidence type="ECO:0000313" key="7">
    <source>
        <dbReference type="Proteomes" id="UP000266861"/>
    </source>
</evidence>
<dbReference type="InterPro" id="IPR036396">
    <property type="entry name" value="Cyt_P450_sf"/>
</dbReference>
<organism evidence="6 7">
    <name type="scientific">Diversispora epigaea</name>
    <dbReference type="NCBI Taxonomy" id="1348612"/>
    <lineage>
        <taxon>Eukaryota</taxon>
        <taxon>Fungi</taxon>
        <taxon>Fungi incertae sedis</taxon>
        <taxon>Mucoromycota</taxon>
        <taxon>Glomeromycotina</taxon>
        <taxon>Glomeromycetes</taxon>
        <taxon>Diversisporales</taxon>
        <taxon>Diversisporaceae</taxon>
        <taxon>Diversispora</taxon>
    </lineage>
</organism>
<dbReference type="PRINTS" id="PR00385">
    <property type="entry name" value="P450"/>
</dbReference>
<dbReference type="EMBL" id="PQFF01000032">
    <property type="protein sequence ID" value="RHZ87440.1"/>
    <property type="molecule type" value="Genomic_DNA"/>
</dbReference>
<dbReference type="PRINTS" id="PR00463">
    <property type="entry name" value="EP450I"/>
</dbReference>
<dbReference type="GO" id="GO:0020037">
    <property type="term" value="F:heme binding"/>
    <property type="evidence" value="ECO:0007669"/>
    <property type="project" value="InterPro"/>
</dbReference>
<sequence length="546" mass="64444">MKMGLLHLIPRDLKPADIFIAFLFMTFLYILHFYYKHFTRVNPLPGPFPIPLIGSFDIFKGDIDAWFYRLNKEYGHEGVYELTIAGKRQIVITHAEHIESILRHVTRTANDGLLDLFDLDKKGLALNHDYNHWKFNRRIFSQAIMSLTSLNYSPKLSKIENVLFDEMSKYWIDLKQKHEDVIIIDMAAWARRFICDFTSYLTTEKRSNTIHYYHRKLKNEVVTKEMIESEEFIENIKFFVSDNQFAFIPKLIKGLPFIKNRVKRLLDNNHSFYKRLEEIVRKKRKEIEKNINNNDYDFKSKQLDLLTSLIITNTPHDPQPQKNIDPSLSRPMTDAEIRGVLFDAFVIGADTTVNTFCFVLYYVSHNPNVKKKLFEEIKSVFNDDPNRHVTISDLEKLKYCEAIIKEAVRIRPTVSLNTRYCNQPEEVAGYKWPKDMIFIMYSRGINNSSLYWENPEKFIPERHYEPQGVEKQQHKNSFLMFGKGPRLCPGRKLAMVELKTLITLVYRKFDVELVDMQAPLNVETSTFTFIKELNIKLIPRELKIHS</sequence>
<dbReference type="Pfam" id="PF00067">
    <property type="entry name" value="p450"/>
    <property type="match status" value="1"/>
</dbReference>
<evidence type="ECO:0000313" key="6">
    <source>
        <dbReference type="EMBL" id="RHZ87440.1"/>
    </source>
</evidence>
<evidence type="ECO:0000256" key="3">
    <source>
        <dbReference type="PIRSR" id="PIRSR602401-1"/>
    </source>
</evidence>
<proteinExistence type="inferred from homology"/>
<keyword evidence="7" id="KW-1185">Reference proteome</keyword>
<evidence type="ECO:0000256" key="2">
    <source>
        <dbReference type="ARBA" id="ARBA00023004"/>
    </source>
</evidence>
<dbReference type="STRING" id="1348612.A0A397JSR2"/>
<evidence type="ECO:0000256" key="4">
    <source>
        <dbReference type="RuleBase" id="RU000461"/>
    </source>
</evidence>
<evidence type="ECO:0000256" key="5">
    <source>
        <dbReference type="SAM" id="Phobius"/>
    </source>
</evidence>
<keyword evidence="1 3" id="KW-0479">Metal-binding</keyword>
<accession>A0A397JSR2</accession>
<dbReference type="PROSITE" id="PS00086">
    <property type="entry name" value="CYTOCHROME_P450"/>
    <property type="match status" value="1"/>
</dbReference>
<dbReference type="InterPro" id="IPR017972">
    <property type="entry name" value="Cyt_P450_CS"/>
</dbReference>
<dbReference type="GO" id="GO:0004497">
    <property type="term" value="F:monooxygenase activity"/>
    <property type="evidence" value="ECO:0007669"/>
    <property type="project" value="UniProtKB-KW"/>
</dbReference>
<comment type="cofactor">
    <cofactor evidence="3">
        <name>heme</name>
        <dbReference type="ChEBI" id="CHEBI:30413"/>
    </cofactor>
</comment>
<dbReference type="InterPro" id="IPR002401">
    <property type="entry name" value="Cyt_P450_E_grp-I"/>
</dbReference>
<comment type="caution">
    <text evidence="6">The sequence shown here is derived from an EMBL/GenBank/DDBJ whole genome shotgun (WGS) entry which is preliminary data.</text>
</comment>
<keyword evidence="5" id="KW-0812">Transmembrane</keyword>
<keyword evidence="5" id="KW-1133">Transmembrane helix</keyword>
<dbReference type="Proteomes" id="UP000266861">
    <property type="component" value="Unassembled WGS sequence"/>
</dbReference>
<dbReference type="PANTHER" id="PTHR24301">
    <property type="entry name" value="THROMBOXANE-A SYNTHASE"/>
    <property type="match status" value="1"/>
</dbReference>
<keyword evidence="2 3" id="KW-0408">Iron</keyword>
<name>A0A397JSR2_9GLOM</name>
<dbReference type="OrthoDB" id="1470350at2759"/>
<gene>
    <name evidence="6" type="ORF">Glove_34g90</name>
</gene>
<dbReference type="PANTHER" id="PTHR24301:SF2">
    <property type="entry name" value="THROMBOXANE-A SYNTHASE"/>
    <property type="match status" value="1"/>
</dbReference>
<dbReference type="Gene3D" id="1.10.630.10">
    <property type="entry name" value="Cytochrome P450"/>
    <property type="match status" value="1"/>
</dbReference>
<dbReference type="SUPFAM" id="SSF48264">
    <property type="entry name" value="Cytochrome P450"/>
    <property type="match status" value="1"/>
</dbReference>
<dbReference type="AlphaFoldDB" id="A0A397JSR2"/>
<feature type="transmembrane region" description="Helical" evidence="5">
    <location>
        <begin position="16"/>
        <end position="35"/>
    </location>
</feature>
<dbReference type="GO" id="GO:0016705">
    <property type="term" value="F:oxidoreductase activity, acting on paired donors, with incorporation or reduction of molecular oxygen"/>
    <property type="evidence" value="ECO:0007669"/>
    <property type="project" value="InterPro"/>
</dbReference>
<keyword evidence="3 4" id="KW-0349">Heme</keyword>
<dbReference type="InterPro" id="IPR001128">
    <property type="entry name" value="Cyt_P450"/>
</dbReference>
<keyword evidence="4" id="KW-0503">Monooxygenase</keyword>
<feature type="binding site" description="axial binding residue" evidence="3">
    <location>
        <position position="488"/>
    </location>
    <ligand>
        <name>heme</name>
        <dbReference type="ChEBI" id="CHEBI:30413"/>
    </ligand>
    <ligandPart>
        <name>Fe</name>
        <dbReference type="ChEBI" id="CHEBI:18248"/>
    </ligandPart>
</feature>
<evidence type="ECO:0000256" key="1">
    <source>
        <dbReference type="ARBA" id="ARBA00022723"/>
    </source>
</evidence>
<protein>
    <recommendedName>
        <fullName evidence="8">Cytochrome P450</fullName>
    </recommendedName>
</protein>
<evidence type="ECO:0008006" key="8">
    <source>
        <dbReference type="Google" id="ProtNLM"/>
    </source>
</evidence>